<dbReference type="AlphaFoldDB" id="A0ABC8S874"/>
<evidence type="ECO:0000313" key="4">
    <source>
        <dbReference type="Proteomes" id="UP001642360"/>
    </source>
</evidence>
<dbReference type="InterPro" id="IPR059002">
    <property type="entry name" value="IBH1_N"/>
</dbReference>
<gene>
    <name evidence="3" type="ORF">ILEXP_LOCUS21266</name>
</gene>
<evidence type="ECO:0000313" key="3">
    <source>
        <dbReference type="EMBL" id="CAK9153025.1"/>
    </source>
</evidence>
<comment type="caution">
    <text evidence="3">The sequence shown here is derived from an EMBL/GenBank/DDBJ whole genome shotgun (WGS) entry which is preliminary data.</text>
</comment>
<feature type="non-terminal residue" evidence="3">
    <location>
        <position position="112"/>
    </location>
</feature>
<feature type="region of interest" description="Disordered" evidence="1">
    <location>
        <begin position="1"/>
        <end position="30"/>
    </location>
</feature>
<name>A0ABC8S874_9AQUA</name>
<evidence type="ECO:0000256" key="1">
    <source>
        <dbReference type="SAM" id="MobiDB-lite"/>
    </source>
</evidence>
<dbReference type="EMBL" id="CAUOFW020002325">
    <property type="protein sequence ID" value="CAK9153025.1"/>
    <property type="molecule type" value="Genomic_DNA"/>
</dbReference>
<feature type="domain" description="IBH1-like N-terminal" evidence="2">
    <location>
        <begin position="52"/>
        <end position="110"/>
    </location>
</feature>
<evidence type="ECO:0000259" key="2">
    <source>
        <dbReference type="Pfam" id="PF26576"/>
    </source>
</evidence>
<organism evidence="3 4">
    <name type="scientific">Ilex paraguariensis</name>
    <name type="common">yerba mate</name>
    <dbReference type="NCBI Taxonomy" id="185542"/>
    <lineage>
        <taxon>Eukaryota</taxon>
        <taxon>Viridiplantae</taxon>
        <taxon>Streptophyta</taxon>
        <taxon>Embryophyta</taxon>
        <taxon>Tracheophyta</taxon>
        <taxon>Spermatophyta</taxon>
        <taxon>Magnoliopsida</taxon>
        <taxon>eudicotyledons</taxon>
        <taxon>Gunneridae</taxon>
        <taxon>Pentapetalae</taxon>
        <taxon>asterids</taxon>
        <taxon>campanulids</taxon>
        <taxon>Aquifoliales</taxon>
        <taxon>Aquifoliaceae</taxon>
        <taxon>Ilex</taxon>
    </lineage>
</organism>
<dbReference type="Pfam" id="PF26576">
    <property type="entry name" value="IBH1_N"/>
    <property type="match status" value="1"/>
</dbReference>
<keyword evidence="4" id="KW-1185">Reference proteome</keyword>
<accession>A0ABC8S874</accession>
<sequence>MASSSNLISDPQSISSSSRSSELKNKRRRKVITDNQIEQVKINPTRWKSIAEQQIYSTKLIDGLRQVRRSFNSTAIPPVTTRLIRETADRVLAVAAKARTRWSRAILTSRLR</sequence>
<dbReference type="Proteomes" id="UP001642360">
    <property type="component" value="Unassembled WGS sequence"/>
</dbReference>
<feature type="compositionally biased region" description="Low complexity" evidence="1">
    <location>
        <begin position="1"/>
        <end position="20"/>
    </location>
</feature>
<proteinExistence type="predicted"/>
<protein>
    <recommendedName>
        <fullName evidence="2">IBH1-like N-terminal domain-containing protein</fullName>
    </recommendedName>
</protein>
<reference evidence="3 4" key="1">
    <citation type="submission" date="2024-02" db="EMBL/GenBank/DDBJ databases">
        <authorList>
            <person name="Vignale AGUSTIN F."/>
            <person name="Sosa J E."/>
            <person name="Modenutti C."/>
        </authorList>
    </citation>
    <scope>NUCLEOTIDE SEQUENCE [LARGE SCALE GENOMIC DNA]</scope>
</reference>